<evidence type="ECO:0000256" key="1">
    <source>
        <dbReference type="ARBA" id="ARBA00023015"/>
    </source>
</evidence>
<dbReference type="EMBL" id="AB855771">
    <property type="protein sequence ID" value="BAP25841.1"/>
    <property type="molecule type" value="Genomic_DNA"/>
</dbReference>
<dbReference type="InterPro" id="IPR001387">
    <property type="entry name" value="Cro/C1-type_HTH"/>
</dbReference>
<reference evidence="5" key="1">
    <citation type="submission" date="2013-09" db="EMBL/GenBank/DDBJ databases">
        <title>Analysis of type B2 neurotoxin-encoding plasmid in Clostridium botulinum.</title>
        <authorList>
            <person name="Hosomi K."/>
            <person name="Sakaguchi Y."/>
            <person name="Gotoh K."/>
            <person name="Nakamura K."/>
            <person name="Kohda T."/>
            <person name="Mukamoto M."/>
            <person name="Iida T."/>
            <person name="Kozaki S."/>
        </authorList>
    </citation>
    <scope>NUCLEOTIDE SEQUENCE</scope>
    <source>
        <strain evidence="5">111</strain>
        <plasmid evidence="5">pCB111</plasmid>
    </source>
</reference>
<organism evidence="5">
    <name type="scientific">Clostridium botulinum</name>
    <dbReference type="NCBI Taxonomy" id="1491"/>
    <lineage>
        <taxon>Bacteria</taxon>
        <taxon>Bacillati</taxon>
        <taxon>Bacillota</taxon>
        <taxon>Clostridia</taxon>
        <taxon>Eubacteriales</taxon>
        <taxon>Clostridiaceae</taxon>
        <taxon>Clostridium</taxon>
    </lineage>
</organism>
<feature type="domain" description="HTH cro/C1-type" evidence="4">
    <location>
        <begin position="11"/>
        <end position="65"/>
    </location>
</feature>
<accession>A0A077K106</accession>
<keyword evidence="3" id="KW-0804">Transcription</keyword>
<protein>
    <submittedName>
        <fullName evidence="5">Putative helix-turn-helix domain-containing protein</fullName>
    </submittedName>
</protein>
<dbReference type="SMART" id="SM00530">
    <property type="entry name" value="HTH_XRE"/>
    <property type="match status" value="2"/>
</dbReference>
<evidence type="ECO:0000256" key="2">
    <source>
        <dbReference type="ARBA" id="ARBA00023125"/>
    </source>
</evidence>
<proteinExistence type="predicted"/>
<dbReference type="RefSeq" id="WP_032072575.1">
    <property type="nucleotide sequence ID" value="NC_025146.1"/>
</dbReference>
<dbReference type="SUPFAM" id="SSF47413">
    <property type="entry name" value="lambda repressor-like DNA-binding domains"/>
    <property type="match status" value="2"/>
</dbReference>
<keyword evidence="5" id="KW-0614">Plasmid</keyword>
<keyword evidence="1" id="KW-0805">Transcription regulation</keyword>
<dbReference type="PANTHER" id="PTHR40661:SF3">
    <property type="entry name" value="FELS-1 PROPHAGE TRANSCRIPTIONAL REGULATOR"/>
    <property type="match status" value="1"/>
</dbReference>
<feature type="domain" description="HTH cro/C1-type" evidence="4">
    <location>
        <begin position="115"/>
        <end position="157"/>
    </location>
</feature>
<dbReference type="Pfam" id="PF01381">
    <property type="entry name" value="HTH_3"/>
    <property type="match status" value="2"/>
</dbReference>
<dbReference type="PANTHER" id="PTHR40661">
    <property type="match status" value="1"/>
</dbReference>
<name>A0A077K106_CLOBO</name>
<dbReference type="InterPro" id="IPR010982">
    <property type="entry name" value="Lambda_DNA-bd_dom_sf"/>
</dbReference>
<dbReference type="AlphaFoldDB" id="A0A077K106"/>
<geneLocation type="plasmid" evidence="5">
    <name>pCB111</name>
</geneLocation>
<evidence type="ECO:0000259" key="4">
    <source>
        <dbReference type="PROSITE" id="PS50943"/>
    </source>
</evidence>
<dbReference type="PROSITE" id="PS50943">
    <property type="entry name" value="HTH_CROC1"/>
    <property type="match status" value="2"/>
</dbReference>
<sequence>MVNLELFSQRLKNILRTKKMSNGKLATYIGQTTGSISRYISKERTPNEGAIIKMAYFLNVNPNYLKGLSNEIEAPLDIKDQYLTICEEETMSDNELTVFSKRLKMLVNESGKRNKEIAFELNISNGVLSNYINSKREPSFDTLRIICNYFNVSSDYLLGISYSKNKKEENNFKNKMIDILMKGGILDIASKHKDYEELFVNLLKHTCQTFKIVKNKL</sequence>
<evidence type="ECO:0000313" key="5">
    <source>
        <dbReference type="EMBL" id="BAP25841.1"/>
    </source>
</evidence>
<dbReference type="Gene3D" id="1.10.260.40">
    <property type="entry name" value="lambda repressor-like DNA-binding domains"/>
    <property type="match status" value="2"/>
</dbReference>
<dbReference type="GO" id="GO:0003677">
    <property type="term" value="F:DNA binding"/>
    <property type="evidence" value="ECO:0007669"/>
    <property type="project" value="UniProtKB-KW"/>
</dbReference>
<keyword evidence="2" id="KW-0238">DNA-binding</keyword>
<evidence type="ECO:0000256" key="3">
    <source>
        <dbReference type="ARBA" id="ARBA00023163"/>
    </source>
</evidence>
<dbReference type="CDD" id="cd00093">
    <property type="entry name" value="HTH_XRE"/>
    <property type="match status" value="2"/>
</dbReference>